<sequence length="191" mass="19316">MRWVTLYARSRQVPASLALVLMGAGTVWALTQGTGEGPGDPRTAALFLTAAVAVAAAGLSGQDHALDRTAAFGWVPRRAAHVLLIGAVTGAVLPALAFMGDDLAPTGFIVRDAAGLTGLVAIGAAAFGGQFGWTLPFGWLSAALFVPPSAGGPVQVATWMLQPPDTAAATWTSLVLAAVGTLAYALAGPRR</sequence>
<feature type="transmembrane region" description="Helical" evidence="1">
    <location>
        <begin position="82"/>
        <end position="100"/>
    </location>
</feature>
<comment type="caution">
    <text evidence="2">The sequence shown here is derived from an EMBL/GenBank/DDBJ whole genome shotgun (WGS) entry which is preliminary data.</text>
</comment>
<organism evidence="2 3">
    <name type="scientific">Streptomyces flaveus</name>
    <dbReference type="NCBI Taxonomy" id="66370"/>
    <lineage>
        <taxon>Bacteria</taxon>
        <taxon>Bacillati</taxon>
        <taxon>Actinomycetota</taxon>
        <taxon>Actinomycetes</taxon>
        <taxon>Kitasatosporales</taxon>
        <taxon>Streptomycetaceae</taxon>
        <taxon>Streptomyces</taxon>
        <taxon>Streptomyces aurantiacus group</taxon>
    </lineage>
</organism>
<evidence type="ECO:0000313" key="3">
    <source>
        <dbReference type="Proteomes" id="UP000637788"/>
    </source>
</evidence>
<feature type="transmembrane region" description="Helical" evidence="1">
    <location>
        <begin position="139"/>
        <end position="161"/>
    </location>
</feature>
<keyword evidence="3" id="KW-1185">Reference proteome</keyword>
<reference evidence="2" key="2">
    <citation type="submission" date="2020-09" db="EMBL/GenBank/DDBJ databases">
        <authorList>
            <person name="Sun Q."/>
            <person name="Ohkuma M."/>
        </authorList>
    </citation>
    <scope>NUCLEOTIDE SEQUENCE</scope>
    <source>
        <strain evidence="2">JCM 3035</strain>
    </source>
</reference>
<dbReference type="EMBL" id="BMPQ01000067">
    <property type="protein sequence ID" value="GGL18291.1"/>
    <property type="molecule type" value="Genomic_DNA"/>
</dbReference>
<name>A0A917VU02_9ACTN</name>
<accession>A0A917VU02</accession>
<proteinExistence type="predicted"/>
<gene>
    <name evidence="2" type="ORF">GCM10010094_94140</name>
</gene>
<feature type="transmembrane region" description="Helical" evidence="1">
    <location>
        <begin position="106"/>
        <end position="127"/>
    </location>
</feature>
<feature type="transmembrane region" description="Helical" evidence="1">
    <location>
        <begin position="167"/>
        <end position="187"/>
    </location>
</feature>
<feature type="transmembrane region" description="Helical" evidence="1">
    <location>
        <begin position="45"/>
        <end position="61"/>
    </location>
</feature>
<dbReference type="Proteomes" id="UP000637788">
    <property type="component" value="Unassembled WGS sequence"/>
</dbReference>
<evidence type="ECO:0000313" key="2">
    <source>
        <dbReference type="EMBL" id="GGL18291.1"/>
    </source>
</evidence>
<keyword evidence="1" id="KW-0812">Transmembrane</keyword>
<protein>
    <submittedName>
        <fullName evidence="2">Uncharacterized protein</fullName>
    </submittedName>
</protein>
<keyword evidence="1" id="KW-1133">Transmembrane helix</keyword>
<dbReference type="AlphaFoldDB" id="A0A917VU02"/>
<evidence type="ECO:0000256" key="1">
    <source>
        <dbReference type="SAM" id="Phobius"/>
    </source>
</evidence>
<reference evidence="2" key="1">
    <citation type="journal article" date="2014" name="Int. J. Syst. Evol. Microbiol.">
        <title>Complete genome sequence of Corynebacterium casei LMG S-19264T (=DSM 44701T), isolated from a smear-ripened cheese.</title>
        <authorList>
            <consortium name="US DOE Joint Genome Institute (JGI-PGF)"/>
            <person name="Walter F."/>
            <person name="Albersmeier A."/>
            <person name="Kalinowski J."/>
            <person name="Ruckert C."/>
        </authorList>
    </citation>
    <scope>NUCLEOTIDE SEQUENCE</scope>
    <source>
        <strain evidence="2">JCM 3035</strain>
    </source>
</reference>
<dbReference type="RefSeq" id="WP_033320546.1">
    <property type="nucleotide sequence ID" value="NZ_BMPQ01000067.1"/>
</dbReference>
<keyword evidence="1" id="KW-0472">Membrane</keyword>